<proteinExistence type="predicted"/>
<comment type="caution">
    <text evidence="3">The sequence shown here is derived from an EMBL/GenBank/DDBJ whole genome shotgun (WGS) entry which is preliminary data.</text>
</comment>
<feature type="compositionally biased region" description="Polar residues" evidence="1">
    <location>
        <begin position="20"/>
        <end position="39"/>
    </location>
</feature>
<gene>
    <name evidence="3" type="ORF">LSH36_188g06003</name>
</gene>
<dbReference type="EMBL" id="JAODUP010000188">
    <property type="protein sequence ID" value="KAK2157603.1"/>
    <property type="molecule type" value="Genomic_DNA"/>
</dbReference>
<feature type="region of interest" description="Disordered" evidence="1">
    <location>
        <begin position="1"/>
        <end position="47"/>
    </location>
</feature>
<reference evidence="3" key="1">
    <citation type="journal article" date="2023" name="Mol. Biol. Evol.">
        <title>Third-Generation Sequencing Reveals the Adaptive Role of the Epigenome in Three Deep-Sea Polychaetes.</title>
        <authorList>
            <person name="Perez M."/>
            <person name="Aroh O."/>
            <person name="Sun Y."/>
            <person name="Lan Y."/>
            <person name="Juniper S.K."/>
            <person name="Young C.R."/>
            <person name="Angers B."/>
            <person name="Qian P.Y."/>
        </authorList>
    </citation>
    <scope>NUCLEOTIDE SEQUENCE</scope>
    <source>
        <strain evidence="3">P08H-3</strain>
    </source>
</reference>
<keyword evidence="4" id="KW-1185">Reference proteome</keyword>
<dbReference type="PROSITE" id="PS50195">
    <property type="entry name" value="PX"/>
    <property type="match status" value="1"/>
</dbReference>
<dbReference type="Pfam" id="PF00787">
    <property type="entry name" value="PX"/>
    <property type="match status" value="1"/>
</dbReference>
<evidence type="ECO:0000259" key="2">
    <source>
        <dbReference type="PROSITE" id="PS50195"/>
    </source>
</evidence>
<evidence type="ECO:0000256" key="1">
    <source>
        <dbReference type="SAM" id="MobiDB-lite"/>
    </source>
</evidence>
<name>A0AAD9JS51_9ANNE</name>
<protein>
    <recommendedName>
        <fullName evidence="2">PX domain-containing protein</fullName>
    </recommendedName>
</protein>
<dbReference type="AlphaFoldDB" id="A0AAD9JS51"/>
<evidence type="ECO:0000313" key="3">
    <source>
        <dbReference type="EMBL" id="KAK2157603.1"/>
    </source>
</evidence>
<feature type="domain" description="PX" evidence="2">
    <location>
        <begin position="44"/>
        <end position="177"/>
    </location>
</feature>
<dbReference type="InterPro" id="IPR036871">
    <property type="entry name" value="PX_dom_sf"/>
</dbReference>
<dbReference type="GO" id="GO:0035091">
    <property type="term" value="F:phosphatidylinositol binding"/>
    <property type="evidence" value="ECO:0007669"/>
    <property type="project" value="InterPro"/>
</dbReference>
<dbReference type="Proteomes" id="UP001208570">
    <property type="component" value="Unassembled WGS sequence"/>
</dbReference>
<dbReference type="PANTHER" id="PTHR45850">
    <property type="entry name" value="SORTING NEXIN FAMILY MEMBER"/>
    <property type="match status" value="1"/>
</dbReference>
<dbReference type="SUPFAM" id="SSF64268">
    <property type="entry name" value="PX domain"/>
    <property type="match status" value="1"/>
</dbReference>
<dbReference type="PANTHER" id="PTHR45850:SF2">
    <property type="entry name" value="SORTING NEXIN-5-LIKE"/>
    <property type="match status" value="1"/>
</dbReference>
<dbReference type="Gene3D" id="3.30.1520.10">
    <property type="entry name" value="Phox-like domain"/>
    <property type="match status" value="1"/>
</dbReference>
<accession>A0AAD9JS51</accession>
<dbReference type="SMART" id="SM00312">
    <property type="entry name" value="PX"/>
    <property type="match status" value="1"/>
</dbReference>
<evidence type="ECO:0000313" key="4">
    <source>
        <dbReference type="Proteomes" id="UP001208570"/>
    </source>
</evidence>
<sequence>MTSPEVGTVTPANVCPDLETPTSDLGSNGDLTPSDVSTPTLPPEPFEPRFKVKVTDAVKNGDVLTYTVKTTEIVSEKECAVSREYEDFEFLHHCLVTSATSNGIILPPLPPKPVVDPKDAHVRSKKVLGNRSKILIGDEFHKDCKGLERYLRLLVNHRMLGISIYLDKFLTEKQAPERVNVKKGFFGKLSTILSEARKAHHRDVDEYFQTERDWSNQHSSVLKEVAEVRKLFLAFAISYSFTHTEKCMASSLFVITSNTMWLSEGLAGAFAHLSTALLLGGGVEEENLIRANKLLVKFSEALEDAKHGCDVDVFNDENTLGFHLDWSYRHAESLKEMLFHRTCLMVDYEEANRVLDKAKAHKHTEVARSNESVSKVAWPREVAYIDFLWGQIFGFRYFSITDYSWLLPAPRSICPDGISGGTVPVHLFRHAVSVR</sequence>
<organism evidence="3 4">
    <name type="scientific">Paralvinella palmiformis</name>
    <dbReference type="NCBI Taxonomy" id="53620"/>
    <lineage>
        <taxon>Eukaryota</taxon>
        <taxon>Metazoa</taxon>
        <taxon>Spiralia</taxon>
        <taxon>Lophotrochozoa</taxon>
        <taxon>Annelida</taxon>
        <taxon>Polychaeta</taxon>
        <taxon>Sedentaria</taxon>
        <taxon>Canalipalpata</taxon>
        <taxon>Terebellida</taxon>
        <taxon>Terebelliformia</taxon>
        <taxon>Alvinellidae</taxon>
        <taxon>Paralvinella</taxon>
    </lineage>
</organism>
<dbReference type="InterPro" id="IPR001683">
    <property type="entry name" value="PX_dom"/>
</dbReference>